<keyword evidence="10" id="KW-1185">Reference proteome</keyword>
<evidence type="ECO:0000259" key="7">
    <source>
        <dbReference type="Pfam" id="PF07005"/>
    </source>
</evidence>
<feature type="domain" description="Four-carbon acid sugar kinase N-terminal" evidence="7">
    <location>
        <begin position="5"/>
        <end position="215"/>
    </location>
</feature>
<dbReference type="EMBL" id="JBHSXQ010000001">
    <property type="protein sequence ID" value="MFC6903820.1"/>
    <property type="molecule type" value="Genomic_DNA"/>
</dbReference>
<dbReference type="AlphaFoldDB" id="A0ABD5V151"/>
<evidence type="ECO:0000313" key="9">
    <source>
        <dbReference type="EMBL" id="MFC6903820.1"/>
    </source>
</evidence>
<dbReference type="Proteomes" id="UP001596312">
    <property type="component" value="Unassembled WGS sequence"/>
</dbReference>
<dbReference type="InterPro" id="IPR042213">
    <property type="entry name" value="NBD_C_sf"/>
</dbReference>
<dbReference type="GO" id="GO:0016301">
    <property type="term" value="F:kinase activity"/>
    <property type="evidence" value="ECO:0007669"/>
    <property type="project" value="UniProtKB-KW"/>
</dbReference>
<dbReference type="Gene3D" id="3.40.980.20">
    <property type="entry name" value="Four-carbon acid sugar kinase, nucleotide binding domain"/>
    <property type="match status" value="1"/>
</dbReference>
<comment type="caution">
    <text evidence="9">The sequence shown here is derived from an EMBL/GenBank/DDBJ whole genome shotgun (WGS) entry which is preliminary data.</text>
</comment>
<evidence type="ECO:0000256" key="2">
    <source>
        <dbReference type="ARBA" id="ARBA00022679"/>
    </source>
</evidence>
<dbReference type="GO" id="GO:0005524">
    <property type="term" value="F:ATP binding"/>
    <property type="evidence" value="ECO:0007669"/>
    <property type="project" value="UniProtKB-KW"/>
</dbReference>
<keyword evidence="2 9" id="KW-0808">Transferase</keyword>
<dbReference type="InterPro" id="IPR031475">
    <property type="entry name" value="NBD_C"/>
</dbReference>
<evidence type="ECO:0000256" key="5">
    <source>
        <dbReference type="ARBA" id="ARBA00022840"/>
    </source>
</evidence>
<accession>A0ABD5V151</accession>
<evidence type="ECO:0000256" key="4">
    <source>
        <dbReference type="ARBA" id="ARBA00022777"/>
    </source>
</evidence>
<dbReference type="Gene3D" id="3.40.50.10840">
    <property type="entry name" value="Putative sugar-binding, N-terminal domain"/>
    <property type="match status" value="1"/>
</dbReference>
<feature type="domain" description="Four-carbon acid sugar kinase nucleotide binding" evidence="8">
    <location>
        <begin position="236"/>
        <end position="399"/>
    </location>
</feature>
<keyword evidence="4 9" id="KW-0418">Kinase</keyword>
<proteinExistence type="inferred from homology"/>
<dbReference type="RefSeq" id="WP_340602307.1">
    <property type="nucleotide sequence ID" value="NZ_JBBMXV010000001.1"/>
</dbReference>
<sequence>MPRALVVADDLTGATDTAHAFAKRGYGTTVRVDPDSEPNASVLAVNTDSRYADPETAAERVRRVVRGTDAPVVYKKVDSTLRGNVASEVDAAMERFDRGLFAPAAPAVGRLTACSHHLVDGCLLTDTEYANDPNPPASARLPALFEGLDRPVRHLGIGAVAAGPDAVRGVLDDVPPGSVIACDATHERHLVAIARAGRESDRRPLYAGSSGLAEHVAVPGEPDRKPGFEYAAGGALGVVGSVSERSLEQLAALPEEWVIAIGPEELLSDPEGAGREAGRRTADRLAAGEHAVVTAAPDREAVERTLELGHERGLDGEAIRERVTAALASAARAGCGEAAGLFVTGGDIAMAAFDALGVRALSLSGVEVEAGIPVSRLDGGCADGLPVVTKAGGFGSDATVINCLRALGGDHE</sequence>
<dbReference type="Pfam" id="PF07005">
    <property type="entry name" value="SBD_N"/>
    <property type="match status" value="1"/>
</dbReference>
<evidence type="ECO:0000259" key="8">
    <source>
        <dbReference type="Pfam" id="PF17042"/>
    </source>
</evidence>
<dbReference type="Pfam" id="PF17042">
    <property type="entry name" value="NBD_C"/>
    <property type="match status" value="1"/>
</dbReference>
<name>A0ABD5V151_9EURY</name>
<comment type="similarity">
    <text evidence="1">Belongs to the four-carbon acid sugar kinase family.</text>
</comment>
<dbReference type="SUPFAM" id="SSF142764">
    <property type="entry name" value="YgbK-like"/>
    <property type="match status" value="1"/>
</dbReference>
<evidence type="ECO:0000256" key="6">
    <source>
        <dbReference type="ARBA" id="ARBA00023277"/>
    </source>
</evidence>
<protein>
    <submittedName>
        <fullName evidence="9">Four-carbon acid sugar kinase family protein</fullName>
        <ecNumber evidence="9">2.7.1.-</ecNumber>
    </submittedName>
</protein>
<dbReference type="EC" id="2.7.1.-" evidence="9"/>
<dbReference type="InterPro" id="IPR010737">
    <property type="entry name" value="4-carb_acid_sugar_kinase_N"/>
</dbReference>
<gene>
    <name evidence="9" type="ORF">ACFQGH_01265</name>
</gene>
<dbReference type="InterPro" id="IPR037051">
    <property type="entry name" value="4-carb_acid_sugar_kinase_N_sf"/>
</dbReference>
<evidence type="ECO:0000256" key="3">
    <source>
        <dbReference type="ARBA" id="ARBA00022741"/>
    </source>
</evidence>
<evidence type="ECO:0000313" key="10">
    <source>
        <dbReference type="Proteomes" id="UP001596312"/>
    </source>
</evidence>
<keyword evidence="5" id="KW-0067">ATP-binding</keyword>
<keyword evidence="6" id="KW-0119">Carbohydrate metabolism</keyword>
<organism evidence="9 10">
    <name type="scientific">Halalkalicoccus tibetensis</name>
    <dbReference type="NCBI Taxonomy" id="175632"/>
    <lineage>
        <taxon>Archaea</taxon>
        <taxon>Methanobacteriati</taxon>
        <taxon>Methanobacteriota</taxon>
        <taxon>Stenosarchaea group</taxon>
        <taxon>Halobacteria</taxon>
        <taxon>Halobacteriales</taxon>
        <taxon>Halococcaceae</taxon>
        <taxon>Halalkalicoccus</taxon>
    </lineage>
</organism>
<reference evidence="9 10" key="1">
    <citation type="journal article" date="2019" name="Int. J. Syst. Evol. Microbiol.">
        <title>The Global Catalogue of Microorganisms (GCM) 10K type strain sequencing project: providing services to taxonomists for standard genome sequencing and annotation.</title>
        <authorList>
            <consortium name="The Broad Institute Genomics Platform"/>
            <consortium name="The Broad Institute Genome Sequencing Center for Infectious Disease"/>
            <person name="Wu L."/>
            <person name="Ma J."/>
        </authorList>
    </citation>
    <scope>NUCLEOTIDE SEQUENCE [LARGE SCALE GENOMIC DNA]</scope>
    <source>
        <strain evidence="9 10">CGMCC 1.3240</strain>
    </source>
</reference>
<keyword evidence="3" id="KW-0547">Nucleotide-binding</keyword>
<evidence type="ECO:0000256" key="1">
    <source>
        <dbReference type="ARBA" id="ARBA00005715"/>
    </source>
</evidence>